<feature type="domain" description="Acyl-CoA dehydrogenase/oxidase C-terminal" evidence="7">
    <location>
        <begin position="258"/>
        <end position="404"/>
    </location>
</feature>
<dbReference type="GO" id="GO:0050660">
    <property type="term" value="F:flavin adenine dinucleotide binding"/>
    <property type="evidence" value="ECO:0007669"/>
    <property type="project" value="InterPro"/>
</dbReference>
<evidence type="ECO:0000256" key="1">
    <source>
        <dbReference type="ARBA" id="ARBA00001974"/>
    </source>
</evidence>
<evidence type="ECO:0000313" key="11">
    <source>
        <dbReference type="Proteomes" id="UP000258309"/>
    </source>
</evidence>
<dbReference type="InterPro" id="IPR036250">
    <property type="entry name" value="AcylCo_DH-like_C"/>
</dbReference>
<evidence type="ECO:0000259" key="9">
    <source>
        <dbReference type="Pfam" id="PF02771"/>
    </source>
</evidence>
<evidence type="ECO:0000259" key="8">
    <source>
        <dbReference type="Pfam" id="PF02770"/>
    </source>
</evidence>
<evidence type="ECO:0000256" key="5">
    <source>
        <dbReference type="ARBA" id="ARBA00023002"/>
    </source>
</evidence>
<dbReference type="InterPro" id="IPR037069">
    <property type="entry name" value="AcylCoA_DH/ox_N_sf"/>
</dbReference>
<dbReference type="GO" id="GO:0003995">
    <property type="term" value="F:acyl-CoA dehydrogenase activity"/>
    <property type="evidence" value="ECO:0007669"/>
    <property type="project" value="TreeGrafter"/>
</dbReference>
<dbReference type="GO" id="GO:0033539">
    <property type="term" value="P:fatty acid beta-oxidation using acyl-CoA dehydrogenase"/>
    <property type="evidence" value="ECO:0007669"/>
    <property type="project" value="TreeGrafter"/>
</dbReference>
<evidence type="ECO:0000256" key="4">
    <source>
        <dbReference type="ARBA" id="ARBA00022827"/>
    </source>
</evidence>
<keyword evidence="4 6" id="KW-0274">FAD</keyword>
<proteinExistence type="inferred from homology"/>
<dbReference type="PANTHER" id="PTHR48083">
    <property type="entry name" value="MEDIUM-CHAIN SPECIFIC ACYL-COA DEHYDROGENASE, MITOCHONDRIAL-RELATED"/>
    <property type="match status" value="1"/>
</dbReference>
<keyword evidence="5 6" id="KW-0560">Oxidoreductase</keyword>
<name>A0A3E2GUD0_SCYLI</name>
<gene>
    <name evidence="10" type="ORF">B7463_g11696</name>
</gene>
<dbReference type="SUPFAM" id="SSF56645">
    <property type="entry name" value="Acyl-CoA dehydrogenase NM domain-like"/>
    <property type="match status" value="1"/>
</dbReference>
<dbReference type="Gene3D" id="1.20.140.10">
    <property type="entry name" value="Butyryl-CoA Dehydrogenase, subunit A, domain 3"/>
    <property type="match status" value="1"/>
</dbReference>
<dbReference type="InterPro" id="IPR006091">
    <property type="entry name" value="Acyl-CoA_Oxase/DH_mid-dom"/>
</dbReference>
<dbReference type="Proteomes" id="UP000258309">
    <property type="component" value="Unassembled WGS sequence"/>
</dbReference>
<dbReference type="InterPro" id="IPR009075">
    <property type="entry name" value="AcylCo_DH/oxidase_C"/>
</dbReference>
<accession>A0A3E2GUD0</accession>
<feature type="non-terminal residue" evidence="10">
    <location>
        <position position="422"/>
    </location>
</feature>
<dbReference type="Gene3D" id="2.40.110.10">
    <property type="entry name" value="Butyryl-CoA Dehydrogenase, subunit A, domain 2"/>
    <property type="match status" value="1"/>
</dbReference>
<comment type="cofactor">
    <cofactor evidence="1 6">
        <name>FAD</name>
        <dbReference type="ChEBI" id="CHEBI:57692"/>
    </cofactor>
</comment>
<sequence>MPDYPAFGCPSPYAEPLWYSRNASPHYTDSHRKLRAAVRKYIDDEIIPYAFDWETAGKVPDEVLKRHAELGYLALPTGLDNVPYPGGIPAKEWDNWHTLILTDEISRVGYSGVLWGLGGGNGIGVPPIANFGTPEQKARFLPAVANGSIRFCLGITEPDAGSDVANIKTTAVRKGDHYIVNGSKKWITNGIWADYVTAAVRTGGPGAAGISLLIIPLKEVPGVTTRQMHNSGVGASGSTFITFDDVNVPVANLLHRENRGFEVIMSNFNAERKSIATGSLRLSRVCAEDAWRHACERETFGRKLIENPIIRAKFVKMGRMIEPAWAFLEQLTWLIEVGRKSGKVDEVRIGGMTAMLKVVSTRCLEKCVREAQQIMGGLGIEAISRDVRIMAVGGGSEEIMSELAIREEVKDLKKYAQNSSKL</sequence>
<dbReference type="InterPro" id="IPR050741">
    <property type="entry name" value="Acyl-CoA_dehydrogenase"/>
</dbReference>
<feature type="domain" description="Acyl-CoA oxidase/dehydrogenase middle" evidence="8">
    <location>
        <begin position="152"/>
        <end position="246"/>
    </location>
</feature>
<keyword evidence="11" id="KW-1185">Reference proteome</keyword>
<dbReference type="Gene3D" id="1.10.540.10">
    <property type="entry name" value="Acyl-CoA dehydrogenase/oxidase, N-terminal domain"/>
    <property type="match status" value="1"/>
</dbReference>
<evidence type="ECO:0000256" key="2">
    <source>
        <dbReference type="ARBA" id="ARBA00009347"/>
    </source>
</evidence>
<dbReference type="STRING" id="5539.A0A3E2GUD0"/>
<dbReference type="EMBL" id="NCSJ02000421">
    <property type="protein sequence ID" value="RFU24637.1"/>
    <property type="molecule type" value="Genomic_DNA"/>
</dbReference>
<comment type="caution">
    <text evidence="10">The sequence shown here is derived from an EMBL/GenBank/DDBJ whole genome shotgun (WGS) entry which is preliminary data.</text>
</comment>
<evidence type="ECO:0000256" key="3">
    <source>
        <dbReference type="ARBA" id="ARBA00022630"/>
    </source>
</evidence>
<dbReference type="OrthoDB" id="10254877at2759"/>
<comment type="similarity">
    <text evidence="2 6">Belongs to the acyl-CoA dehydrogenase family.</text>
</comment>
<organism evidence="10 11">
    <name type="scientific">Scytalidium lignicola</name>
    <name type="common">Hyphomycete</name>
    <dbReference type="NCBI Taxonomy" id="5539"/>
    <lineage>
        <taxon>Eukaryota</taxon>
        <taxon>Fungi</taxon>
        <taxon>Dikarya</taxon>
        <taxon>Ascomycota</taxon>
        <taxon>Pezizomycotina</taxon>
        <taxon>Leotiomycetes</taxon>
        <taxon>Leotiomycetes incertae sedis</taxon>
        <taxon>Scytalidium</taxon>
    </lineage>
</organism>
<dbReference type="SUPFAM" id="SSF47203">
    <property type="entry name" value="Acyl-CoA dehydrogenase C-terminal domain-like"/>
    <property type="match status" value="1"/>
</dbReference>
<evidence type="ECO:0000256" key="6">
    <source>
        <dbReference type="RuleBase" id="RU362125"/>
    </source>
</evidence>
<reference evidence="10 11" key="1">
    <citation type="submission" date="2018-05" db="EMBL/GenBank/DDBJ databases">
        <title>Draft genome sequence of Scytalidium lignicola DSM 105466, a ubiquitous saprotrophic fungus.</title>
        <authorList>
            <person name="Buettner E."/>
            <person name="Gebauer A.M."/>
            <person name="Hofrichter M."/>
            <person name="Liers C."/>
            <person name="Kellner H."/>
        </authorList>
    </citation>
    <scope>NUCLEOTIDE SEQUENCE [LARGE SCALE GENOMIC DNA]</scope>
    <source>
        <strain evidence="10 11">DSM 105466</strain>
    </source>
</reference>
<dbReference type="OMA" id="WADYCTA"/>
<keyword evidence="3 6" id="KW-0285">Flavoprotein</keyword>
<dbReference type="GO" id="GO:0005737">
    <property type="term" value="C:cytoplasm"/>
    <property type="evidence" value="ECO:0007669"/>
    <property type="project" value="TreeGrafter"/>
</dbReference>
<dbReference type="PANTHER" id="PTHR48083:SF17">
    <property type="entry name" value="ACYL-COA DEHYDROGENASE (AFU_ORTHOLOGUE AFUA_2G16630)-RELATED"/>
    <property type="match status" value="1"/>
</dbReference>
<dbReference type="InterPro" id="IPR013786">
    <property type="entry name" value="AcylCoA_DH/ox_N"/>
</dbReference>
<protein>
    <submittedName>
        <fullName evidence="10">Uncharacterized protein</fullName>
    </submittedName>
</protein>
<feature type="domain" description="Acyl-CoA dehydrogenase/oxidase N-terminal" evidence="9">
    <location>
        <begin position="28"/>
        <end position="147"/>
    </location>
</feature>
<dbReference type="InterPro" id="IPR046373">
    <property type="entry name" value="Acyl-CoA_Oxase/DH_mid-dom_sf"/>
</dbReference>
<dbReference type="Pfam" id="PF02770">
    <property type="entry name" value="Acyl-CoA_dh_M"/>
    <property type="match status" value="1"/>
</dbReference>
<dbReference type="Pfam" id="PF02771">
    <property type="entry name" value="Acyl-CoA_dh_N"/>
    <property type="match status" value="1"/>
</dbReference>
<dbReference type="AlphaFoldDB" id="A0A3E2GUD0"/>
<evidence type="ECO:0000259" key="7">
    <source>
        <dbReference type="Pfam" id="PF00441"/>
    </source>
</evidence>
<dbReference type="InterPro" id="IPR009100">
    <property type="entry name" value="AcylCoA_DH/oxidase_NM_dom_sf"/>
</dbReference>
<evidence type="ECO:0000313" key="10">
    <source>
        <dbReference type="EMBL" id="RFU24637.1"/>
    </source>
</evidence>
<dbReference type="Pfam" id="PF00441">
    <property type="entry name" value="Acyl-CoA_dh_1"/>
    <property type="match status" value="1"/>
</dbReference>
<feature type="non-terminal residue" evidence="10">
    <location>
        <position position="1"/>
    </location>
</feature>